<dbReference type="STRING" id="574087.Acear_1682"/>
<dbReference type="Pfam" id="PF17179">
    <property type="entry name" value="Fer4_22"/>
    <property type="match status" value="1"/>
</dbReference>
<name>D9QRP6_ACEAZ</name>
<dbReference type="PANTHER" id="PTHR40447">
    <property type="entry name" value="ANAEROBIC SULFITE REDUCTASE SUBUNIT A"/>
    <property type="match status" value="1"/>
</dbReference>
<evidence type="ECO:0000313" key="3">
    <source>
        <dbReference type="Proteomes" id="UP000001661"/>
    </source>
</evidence>
<keyword evidence="3" id="KW-1185">Reference proteome</keyword>
<evidence type="ECO:0000313" key="2">
    <source>
        <dbReference type="EMBL" id="ADL13187.1"/>
    </source>
</evidence>
<dbReference type="eggNOG" id="COG1139">
    <property type="taxonomic scope" value="Bacteria"/>
</dbReference>
<dbReference type="HOGENOM" id="CLU_046702_0_1_9"/>
<dbReference type="AlphaFoldDB" id="D9QRP6"/>
<accession>D9QRP6</accession>
<sequence>MSYRVNTERMDEILLELQSDYKVYAPVRFEGRGRYSGTDVIRYEEINSVKDVVYDEKSDISPKEIIHPITQRLFYFTEHEYKESKVYDKEILIFARPCDINGIERLDTIFLENGDNEDKYYKRLRDKVKFVLMECKEGWDTCFCTSMEANKTDNYSLAIRFEEDELLIEVKDDEFEHLFSTQEETEFTPQFPISNQTTVDIPEINSEELLAEVYELEMWKDYNDRCESCGACTAACITCSCFTTSDVTYTENGDAGERRRVWASCLHEDFTEMAGGDSFRNTPGERMRFRTLHKIYDYQKRFGEEHMCVGCGRCTDRCNELISFSATINRLSEEVAKLKNKEVK</sequence>
<dbReference type="InterPro" id="IPR017896">
    <property type="entry name" value="4Fe4S_Fe-S-bd"/>
</dbReference>
<dbReference type="EMBL" id="CP002105">
    <property type="protein sequence ID" value="ADL13187.1"/>
    <property type="molecule type" value="Genomic_DNA"/>
</dbReference>
<dbReference type="SUPFAM" id="SSF46548">
    <property type="entry name" value="alpha-helical ferredoxin"/>
    <property type="match status" value="1"/>
</dbReference>
<reference evidence="2 3" key="1">
    <citation type="journal article" date="2010" name="Stand. Genomic Sci.">
        <title>Complete genome sequence of Acetohalobium arabaticum type strain (Z-7288).</title>
        <authorList>
            <person name="Sikorski J."/>
            <person name="Lapidus A."/>
            <person name="Chertkov O."/>
            <person name="Lucas S."/>
            <person name="Copeland A."/>
            <person name="Glavina Del Rio T."/>
            <person name="Nolan M."/>
            <person name="Tice H."/>
            <person name="Cheng J.F."/>
            <person name="Han C."/>
            <person name="Brambilla E."/>
            <person name="Pitluck S."/>
            <person name="Liolios K."/>
            <person name="Ivanova N."/>
            <person name="Mavromatis K."/>
            <person name="Mikhailova N."/>
            <person name="Pati A."/>
            <person name="Bruce D."/>
            <person name="Detter C."/>
            <person name="Tapia R."/>
            <person name="Goodwin L."/>
            <person name="Chen A."/>
            <person name="Palaniappan K."/>
            <person name="Land M."/>
            <person name="Hauser L."/>
            <person name="Chang Y.J."/>
            <person name="Jeffries C.D."/>
            <person name="Rohde M."/>
            <person name="Goker M."/>
            <person name="Spring S."/>
            <person name="Woyke T."/>
            <person name="Bristow J."/>
            <person name="Eisen J.A."/>
            <person name="Markowitz V."/>
            <person name="Hugenholtz P."/>
            <person name="Kyrpides N.C."/>
            <person name="Klenk H.P."/>
        </authorList>
    </citation>
    <scope>NUCLEOTIDE SEQUENCE [LARGE SCALE GENOMIC DNA]</scope>
    <source>
        <strain evidence="3">ATCC 49924 / DSM 5501 / Z-7288</strain>
    </source>
</reference>
<dbReference type="KEGG" id="aar:Acear_1682"/>
<gene>
    <name evidence="2" type="ordered locus">Acear_1682</name>
</gene>
<dbReference type="NCBIfam" id="TIGR02910">
    <property type="entry name" value="sulfite_red_A"/>
    <property type="match status" value="1"/>
</dbReference>
<dbReference type="PANTHER" id="PTHR40447:SF1">
    <property type="entry name" value="ANAEROBIC SULFITE REDUCTASE SUBUNIT A"/>
    <property type="match status" value="1"/>
</dbReference>
<organism evidence="2 3">
    <name type="scientific">Acetohalobium arabaticum (strain ATCC 49924 / DSM 5501 / Z-7288)</name>
    <dbReference type="NCBI Taxonomy" id="574087"/>
    <lineage>
        <taxon>Bacteria</taxon>
        <taxon>Bacillati</taxon>
        <taxon>Bacillota</taxon>
        <taxon>Clostridia</taxon>
        <taxon>Halanaerobiales</taxon>
        <taxon>Halobacteroidaceae</taxon>
        <taxon>Acetohalobium</taxon>
    </lineage>
</organism>
<protein>
    <submittedName>
        <fullName evidence="2">Sulfite reductase, subunit A</fullName>
    </submittedName>
</protein>
<dbReference type="PROSITE" id="PS51379">
    <property type="entry name" value="4FE4S_FER_2"/>
    <property type="match status" value="2"/>
</dbReference>
<dbReference type="InterPro" id="IPR014259">
    <property type="entry name" value="Sulphite_reductase_A"/>
</dbReference>
<dbReference type="OrthoDB" id="9796486at2"/>
<proteinExistence type="predicted"/>
<feature type="domain" description="4Fe-4S ferredoxin-type" evidence="1">
    <location>
        <begin position="216"/>
        <end position="247"/>
    </location>
</feature>
<feature type="domain" description="4Fe-4S ferredoxin-type" evidence="1">
    <location>
        <begin position="298"/>
        <end position="327"/>
    </location>
</feature>
<dbReference type="Proteomes" id="UP000001661">
    <property type="component" value="Chromosome"/>
</dbReference>
<dbReference type="RefSeq" id="WP_013278632.1">
    <property type="nucleotide sequence ID" value="NC_014378.1"/>
</dbReference>
<evidence type="ECO:0000259" key="1">
    <source>
        <dbReference type="PROSITE" id="PS51379"/>
    </source>
</evidence>